<reference evidence="2" key="1">
    <citation type="journal article" date="2022" name="Mol. Ecol. Resour.">
        <title>The genomes of chicory, endive, great burdock and yacon provide insights into Asteraceae palaeo-polyploidization history and plant inulin production.</title>
        <authorList>
            <person name="Fan W."/>
            <person name="Wang S."/>
            <person name="Wang H."/>
            <person name="Wang A."/>
            <person name="Jiang F."/>
            <person name="Liu H."/>
            <person name="Zhao H."/>
            <person name="Xu D."/>
            <person name="Zhang Y."/>
        </authorList>
    </citation>
    <scope>NUCLEOTIDE SEQUENCE [LARGE SCALE GENOMIC DNA]</scope>
    <source>
        <strain evidence="2">cv. Niubang</strain>
    </source>
</reference>
<proteinExistence type="predicted"/>
<keyword evidence="2" id="KW-1185">Reference proteome</keyword>
<evidence type="ECO:0000313" key="2">
    <source>
        <dbReference type="Proteomes" id="UP001055879"/>
    </source>
</evidence>
<name>A0ACB8ZFW9_ARCLA</name>
<reference evidence="1 2" key="2">
    <citation type="journal article" date="2022" name="Mol. Ecol. Resour.">
        <title>The genomes of chicory, endive, great burdock and yacon provide insights into Asteraceae paleo-polyploidization history and plant inulin production.</title>
        <authorList>
            <person name="Fan W."/>
            <person name="Wang S."/>
            <person name="Wang H."/>
            <person name="Wang A."/>
            <person name="Jiang F."/>
            <person name="Liu H."/>
            <person name="Zhao H."/>
            <person name="Xu D."/>
            <person name="Zhang Y."/>
        </authorList>
    </citation>
    <scope>NUCLEOTIDE SEQUENCE [LARGE SCALE GENOMIC DNA]</scope>
    <source>
        <strain evidence="2">cv. Niubang</strain>
    </source>
</reference>
<protein>
    <submittedName>
        <fullName evidence="1">Uncharacterized protein</fullName>
    </submittedName>
</protein>
<accession>A0ACB8ZFW9</accession>
<comment type="caution">
    <text evidence="1">The sequence shown here is derived from an EMBL/GenBank/DDBJ whole genome shotgun (WGS) entry which is preliminary data.</text>
</comment>
<evidence type="ECO:0000313" key="1">
    <source>
        <dbReference type="EMBL" id="KAI3696589.1"/>
    </source>
</evidence>
<organism evidence="1 2">
    <name type="scientific">Arctium lappa</name>
    <name type="common">Greater burdock</name>
    <name type="synonym">Lappa major</name>
    <dbReference type="NCBI Taxonomy" id="4217"/>
    <lineage>
        <taxon>Eukaryota</taxon>
        <taxon>Viridiplantae</taxon>
        <taxon>Streptophyta</taxon>
        <taxon>Embryophyta</taxon>
        <taxon>Tracheophyta</taxon>
        <taxon>Spermatophyta</taxon>
        <taxon>Magnoliopsida</taxon>
        <taxon>eudicotyledons</taxon>
        <taxon>Gunneridae</taxon>
        <taxon>Pentapetalae</taxon>
        <taxon>asterids</taxon>
        <taxon>campanulids</taxon>
        <taxon>Asterales</taxon>
        <taxon>Asteraceae</taxon>
        <taxon>Carduoideae</taxon>
        <taxon>Cardueae</taxon>
        <taxon>Arctiinae</taxon>
        <taxon>Arctium</taxon>
    </lineage>
</organism>
<sequence>MKGEDGSRSPTPPSPTLPPPSPTNKKEEPVSAVRDQLNDMRDLFIKLGKVYEDLVYKYNIEENAACDNDVQLKAYKKENIDLLVEISKLNENINKKNQWRSMKSDFFSSVNNSTG</sequence>
<dbReference type="EMBL" id="CM042056">
    <property type="protein sequence ID" value="KAI3696589.1"/>
    <property type="molecule type" value="Genomic_DNA"/>
</dbReference>
<gene>
    <name evidence="1" type="ORF">L6452_28981</name>
</gene>
<dbReference type="Proteomes" id="UP001055879">
    <property type="component" value="Linkage Group LG10"/>
</dbReference>